<dbReference type="RefSeq" id="WP_171677507.1">
    <property type="nucleotide sequence ID" value="NZ_BAAAGT010000016.1"/>
</dbReference>
<protein>
    <submittedName>
        <fullName evidence="2">Uncharacterized protein</fullName>
    </submittedName>
</protein>
<proteinExistence type="predicted"/>
<keyword evidence="3" id="KW-1185">Reference proteome</keyword>
<reference evidence="1 4" key="2">
    <citation type="submission" date="2020-08" db="EMBL/GenBank/DDBJ databases">
        <title>Sequencing the genomes of 1000 actinobacteria strains.</title>
        <authorList>
            <person name="Klenk H.-P."/>
        </authorList>
    </citation>
    <scope>NUCLEOTIDE SEQUENCE [LARGE SCALE GENOMIC DNA]</scope>
    <source>
        <strain evidence="1 4">DSM 15626</strain>
    </source>
</reference>
<evidence type="ECO:0000313" key="1">
    <source>
        <dbReference type="EMBL" id="MBB6571611.1"/>
    </source>
</evidence>
<reference evidence="2 3" key="1">
    <citation type="submission" date="2020-05" db="EMBL/GenBank/DDBJ databases">
        <title>Genome sequence of Kribbella sandramycini ATCC 39419.</title>
        <authorList>
            <person name="Maclea K.S."/>
            <person name="Fair J.L."/>
        </authorList>
    </citation>
    <scope>NUCLEOTIDE SEQUENCE [LARGE SCALE GENOMIC DNA]</scope>
    <source>
        <strain evidence="2 3">ATCC 39419</strain>
    </source>
</reference>
<gene>
    <name evidence="1" type="ORF">HNR71_007248</name>
    <name evidence="2" type="ORF">HPO96_28815</name>
</gene>
<evidence type="ECO:0000313" key="2">
    <source>
        <dbReference type="EMBL" id="NOL44257.1"/>
    </source>
</evidence>
<sequence length="403" mass="42959">MKAVGWLAVGALLAGGLVVGSGGGEARVWPVGMEVAGPRSGDGQVDPLVADAVDVALARQAVAVRRGDGSGFVAQVAPAVKARQLRVLQNLRALKAQVGFRRREAWVDPGAVQRYGAGAVTFRISLRYAVTDLRPAATDLGYTYVVRAGKAELVDVTRLDGVLRSNRQPWDVADLEVVEKDGVVVLVDRGQRAKGERLAAVTARAAVVVRRLWPGPLQEIPLVVAVADPGVLTDLPATLPGSEPVRIHPMHSPADDGRPVGGWAVVTGEPTLPELVHGLTHLTPVKMGDEAPRWLAEGLAAYAANLVRPPAAVAAERAEVARQVKGRIERLPRDDEFTTTESYRTSWLAVDLMARGVGVGSVTRFYLQVARRGYNEYARNRMMQAYAGLTADDLVANLRGPAA</sequence>
<dbReference type="Proteomes" id="UP000534306">
    <property type="component" value="Unassembled WGS sequence"/>
</dbReference>
<dbReference type="AlphaFoldDB" id="A0A7Y4L4M5"/>
<dbReference type="EMBL" id="JABJRC010000008">
    <property type="protein sequence ID" value="NOL44257.1"/>
    <property type="molecule type" value="Genomic_DNA"/>
</dbReference>
<dbReference type="Proteomes" id="UP000553957">
    <property type="component" value="Unassembled WGS sequence"/>
</dbReference>
<evidence type="ECO:0000313" key="3">
    <source>
        <dbReference type="Proteomes" id="UP000534306"/>
    </source>
</evidence>
<evidence type="ECO:0000313" key="4">
    <source>
        <dbReference type="Proteomes" id="UP000553957"/>
    </source>
</evidence>
<accession>A0A7Y4L4M5</accession>
<dbReference type="EMBL" id="JACHKF010000001">
    <property type="protein sequence ID" value="MBB6571611.1"/>
    <property type="molecule type" value="Genomic_DNA"/>
</dbReference>
<name>A0A7Y4L4M5_9ACTN</name>
<organism evidence="2 3">
    <name type="scientific">Kribbella sandramycini</name>
    <dbReference type="NCBI Taxonomy" id="60450"/>
    <lineage>
        <taxon>Bacteria</taxon>
        <taxon>Bacillati</taxon>
        <taxon>Actinomycetota</taxon>
        <taxon>Actinomycetes</taxon>
        <taxon>Propionibacteriales</taxon>
        <taxon>Kribbellaceae</taxon>
        <taxon>Kribbella</taxon>
    </lineage>
</organism>
<comment type="caution">
    <text evidence="2">The sequence shown here is derived from an EMBL/GenBank/DDBJ whole genome shotgun (WGS) entry which is preliminary data.</text>
</comment>